<sequence length="169" mass="18929">MAAQRKLGKATDQRLALLKNQVSQLLWNGKLETTEARAKEVQKLAEKYITLAVNTYNDTVEVEKTKIVNGKETTVKVVNDGANKLAARRTLMANLADLKEARLPKEKGLEYKVRTKTVRHPLIEKLFNVYAPKFAKIAEEKGQKGGYTAIYKMNARRGDAAEMALIVVL</sequence>
<accession>A0A9D1E414</accession>
<comment type="similarity">
    <text evidence="1">Belongs to the bacterial ribosomal protein bL17 family.</text>
</comment>
<dbReference type="InterPro" id="IPR000456">
    <property type="entry name" value="Ribosomal_bL17"/>
</dbReference>
<dbReference type="SUPFAM" id="SSF64263">
    <property type="entry name" value="Prokaryotic ribosomal protein L17"/>
    <property type="match status" value="1"/>
</dbReference>
<reference evidence="5" key="1">
    <citation type="submission" date="2020-10" db="EMBL/GenBank/DDBJ databases">
        <authorList>
            <person name="Gilroy R."/>
        </authorList>
    </citation>
    <scope>NUCLEOTIDE SEQUENCE</scope>
    <source>
        <strain evidence="5">CHK121-14286</strain>
    </source>
</reference>
<dbReference type="Pfam" id="PF01196">
    <property type="entry name" value="Ribosomal_L17"/>
    <property type="match status" value="1"/>
</dbReference>
<evidence type="ECO:0000313" key="5">
    <source>
        <dbReference type="EMBL" id="HIR65850.1"/>
    </source>
</evidence>
<dbReference type="GO" id="GO:0003735">
    <property type="term" value="F:structural constituent of ribosome"/>
    <property type="evidence" value="ECO:0007669"/>
    <property type="project" value="InterPro"/>
</dbReference>
<dbReference type="Gene3D" id="3.90.1030.10">
    <property type="entry name" value="Ribosomal protein L17"/>
    <property type="match status" value="1"/>
</dbReference>
<dbReference type="EMBL" id="DVHL01000027">
    <property type="protein sequence ID" value="HIR65850.1"/>
    <property type="molecule type" value="Genomic_DNA"/>
</dbReference>
<keyword evidence="3" id="KW-0687">Ribonucleoprotein</keyword>
<comment type="caution">
    <text evidence="5">The sequence shown here is derived from an EMBL/GenBank/DDBJ whole genome shotgun (WGS) entry which is preliminary data.</text>
</comment>
<keyword evidence="2 5" id="KW-0689">Ribosomal protein</keyword>
<protein>
    <recommendedName>
        <fullName evidence="4">50S ribosomal protein L17</fullName>
    </recommendedName>
</protein>
<dbReference type="PANTHER" id="PTHR14413:SF16">
    <property type="entry name" value="LARGE RIBOSOMAL SUBUNIT PROTEIN BL17M"/>
    <property type="match status" value="1"/>
</dbReference>
<evidence type="ECO:0000256" key="3">
    <source>
        <dbReference type="ARBA" id="ARBA00023274"/>
    </source>
</evidence>
<dbReference type="Proteomes" id="UP000824200">
    <property type="component" value="Unassembled WGS sequence"/>
</dbReference>
<dbReference type="AlphaFoldDB" id="A0A9D1E414"/>
<reference evidence="5" key="2">
    <citation type="journal article" date="2021" name="PeerJ">
        <title>Extensive microbial diversity within the chicken gut microbiome revealed by metagenomics and culture.</title>
        <authorList>
            <person name="Gilroy R."/>
            <person name="Ravi A."/>
            <person name="Getino M."/>
            <person name="Pursley I."/>
            <person name="Horton D.L."/>
            <person name="Alikhan N.F."/>
            <person name="Baker D."/>
            <person name="Gharbi K."/>
            <person name="Hall N."/>
            <person name="Watson M."/>
            <person name="Adriaenssens E.M."/>
            <person name="Foster-Nyarko E."/>
            <person name="Jarju S."/>
            <person name="Secka A."/>
            <person name="Antonio M."/>
            <person name="Oren A."/>
            <person name="Chaudhuri R.R."/>
            <person name="La Ragione R."/>
            <person name="Hildebrand F."/>
            <person name="Pallen M.J."/>
        </authorList>
    </citation>
    <scope>NUCLEOTIDE SEQUENCE</scope>
    <source>
        <strain evidence="5">CHK121-14286</strain>
    </source>
</reference>
<proteinExistence type="inferred from homology"/>
<evidence type="ECO:0000256" key="2">
    <source>
        <dbReference type="ARBA" id="ARBA00022980"/>
    </source>
</evidence>
<name>A0A9D1E414_9BACT</name>
<dbReference type="GO" id="GO:0022625">
    <property type="term" value="C:cytosolic large ribosomal subunit"/>
    <property type="evidence" value="ECO:0007669"/>
    <property type="project" value="TreeGrafter"/>
</dbReference>
<evidence type="ECO:0000256" key="4">
    <source>
        <dbReference type="ARBA" id="ARBA00035494"/>
    </source>
</evidence>
<dbReference type="InterPro" id="IPR036373">
    <property type="entry name" value="Ribosomal_bL17_sf"/>
</dbReference>
<organism evidence="5 6">
    <name type="scientific">Candidatus Fimimonas gallinarum</name>
    <dbReference type="NCBI Taxonomy" id="2840821"/>
    <lineage>
        <taxon>Bacteria</taxon>
        <taxon>Pseudomonadati</taxon>
        <taxon>Myxococcota</taxon>
        <taxon>Myxococcia</taxon>
        <taxon>Myxococcales</taxon>
        <taxon>Cystobacterineae</taxon>
        <taxon>Myxococcaceae</taxon>
        <taxon>Myxococcaceae incertae sedis</taxon>
        <taxon>Candidatus Fimimonas</taxon>
    </lineage>
</organism>
<dbReference type="GO" id="GO:0006412">
    <property type="term" value="P:translation"/>
    <property type="evidence" value="ECO:0007669"/>
    <property type="project" value="InterPro"/>
</dbReference>
<dbReference type="PANTHER" id="PTHR14413">
    <property type="entry name" value="RIBOSOMAL PROTEIN L17"/>
    <property type="match status" value="1"/>
</dbReference>
<evidence type="ECO:0000256" key="1">
    <source>
        <dbReference type="ARBA" id="ARBA00008777"/>
    </source>
</evidence>
<gene>
    <name evidence="5" type="ORF">IAC95_03080</name>
</gene>
<evidence type="ECO:0000313" key="6">
    <source>
        <dbReference type="Proteomes" id="UP000824200"/>
    </source>
</evidence>